<evidence type="ECO:0000313" key="5">
    <source>
        <dbReference type="Proteomes" id="UP000323075"/>
    </source>
</evidence>
<reference evidence="3 5" key="2">
    <citation type="submission" date="2019-07" db="EMBL/GenBank/DDBJ databases">
        <title>Genomic Encyclopedia of Archaeal and Bacterial Type Strains, Phase II (KMG-II): from individual species to whole genera.</title>
        <authorList>
            <person name="Goeker M."/>
        </authorList>
    </citation>
    <scope>NUCLEOTIDE SEQUENCE [LARGE SCALE GENOMIC DNA]</scope>
    <source>
        <strain evidence="3 5">DSM 3754</strain>
    </source>
</reference>
<dbReference type="EMBL" id="CP038631">
    <property type="protein sequence ID" value="QCC44999.1"/>
    <property type="molecule type" value="Genomic_DNA"/>
</dbReference>
<feature type="transmembrane region" description="Helical" evidence="1">
    <location>
        <begin position="43"/>
        <end position="65"/>
    </location>
</feature>
<dbReference type="Proteomes" id="UP000323075">
    <property type="component" value="Unassembled WGS sequence"/>
</dbReference>
<dbReference type="RefSeq" id="WP_136361411.1">
    <property type="nucleotide sequence ID" value="NZ_VRYN01000003.1"/>
</dbReference>
<evidence type="ECO:0000313" key="4">
    <source>
        <dbReference type="Proteomes" id="UP000296216"/>
    </source>
</evidence>
<keyword evidence="1" id="KW-0472">Membrane</keyword>
<keyword evidence="1" id="KW-1133">Transmembrane helix</keyword>
<gene>
    <name evidence="3" type="ORF">APQ99_01667</name>
    <name evidence="2" type="ORF">HBSAL_06725</name>
</gene>
<sequence length="76" mass="8137">MQRHRFVTLSLLAFGLVLVGFVTLGFSRIVLPYHVARLLAAPAILGAAALICWLAVQAALIVAGVRTLEPDGEPRD</sequence>
<evidence type="ECO:0000313" key="3">
    <source>
        <dbReference type="EMBL" id="TYO76112.1"/>
    </source>
</evidence>
<accession>A0A4D6GTA2</accession>
<dbReference type="AlphaFoldDB" id="A0A4D6GTA2"/>
<dbReference type="GeneID" id="62884540"/>
<keyword evidence="1" id="KW-0812">Transmembrane</keyword>
<dbReference type="EMBL" id="VRYN01000003">
    <property type="protein sequence ID" value="TYO76112.1"/>
    <property type="molecule type" value="Genomic_DNA"/>
</dbReference>
<evidence type="ECO:0000256" key="1">
    <source>
        <dbReference type="SAM" id="Phobius"/>
    </source>
</evidence>
<reference evidence="2 4" key="1">
    <citation type="journal article" date="2019" name="Microbiol. Resour. Announc.">
        <title>The Genome Sequence of the Halobacterium salinarum Type Strain Is Closely Related to That of Laboratory Strains NRC-1 and R1.</title>
        <authorList>
            <person name="Pfeiffer F."/>
            <person name="Marchfelder A."/>
            <person name="Habermann B."/>
            <person name="Dyall-Smith M.L."/>
        </authorList>
    </citation>
    <scope>NUCLEOTIDE SEQUENCE [LARGE SCALE GENOMIC DNA]</scope>
    <source>
        <strain evidence="2">91-R6</strain>
        <strain evidence="4">ATCC 33171 / DSM 3754 / JCM 8978 / NBRC 102687 / NCIMB 764 / 91-R6</strain>
    </source>
</reference>
<organism evidence="2 4">
    <name type="scientific">Halobacterium salinarum (strain ATCC 33171 / DSM 3754 / JCM 8978 / NBRC 102687 / NCIMB 764 / 91-R6)</name>
    <dbReference type="NCBI Taxonomy" id="2597657"/>
    <lineage>
        <taxon>Archaea</taxon>
        <taxon>Methanobacteriati</taxon>
        <taxon>Methanobacteriota</taxon>
        <taxon>Stenosarchaea group</taxon>
        <taxon>Halobacteria</taxon>
        <taxon>Halobacteriales</taxon>
        <taxon>Halobacteriaceae</taxon>
        <taxon>Halobacterium</taxon>
    </lineage>
</organism>
<proteinExistence type="predicted"/>
<reference evidence="2" key="3">
    <citation type="journal article" name="MicrobiologyOpen">
        <title>Whole-genome comparison between the type strain of Halobacterium salinarum (DSM 3754(T)) and the laboratory strains R1 and NRC-1.</title>
        <authorList>
            <person name="Pfeiffer F."/>
            <person name="Losensky G."/>
            <person name="Marchfelder A."/>
            <person name="Habermann B."/>
            <person name="Dyall-Smith M."/>
        </authorList>
    </citation>
    <scope>NUCLEOTIDE SEQUENCE</scope>
    <source>
        <strain evidence="2">91-R6</strain>
    </source>
</reference>
<evidence type="ECO:0000313" key="2">
    <source>
        <dbReference type="EMBL" id="QCC44999.1"/>
    </source>
</evidence>
<protein>
    <submittedName>
        <fullName evidence="2">Uncharacterized protein</fullName>
    </submittedName>
</protein>
<dbReference type="Proteomes" id="UP000296216">
    <property type="component" value="Chromosome"/>
</dbReference>
<name>A0A4D6GTA2_HALS9</name>